<sequence length="221" mass="24072">MSEVEPLIRRELQWMAQGVFENKDLAAIVIARSRRRRVRRVLAYAIASLVIAFVSILAFSLINGLSNNSDKAIVSSGDASKISENTDPLSAQIQGLISDYPLTWEQSVGDLSAISKSAGIGDSLGGLTAEGLKVSWSSCQEGACPTEWTLSLINNTEDIISVEPSLMVYVDHSPLVSASRPVSVIPGARSTLVFTFPELEQGIAFRKSATWQWNWFLTVAR</sequence>
<organism evidence="2">
    <name type="scientific">freshwater metagenome</name>
    <dbReference type="NCBI Taxonomy" id="449393"/>
    <lineage>
        <taxon>unclassified sequences</taxon>
        <taxon>metagenomes</taxon>
        <taxon>ecological metagenomes</taxon>
    </lineage>
</organism>
<accession>A0A6J7VKR2</accession>
<keyword evidence="1" id="KW-1133">Transmembrane helix</keyword>
<dbReference type="EMBL" id="CAFBRV010000005">
    <property type="protein sequence ID" value="CAB5104269.1"/>
    <property type="molecule type" value="Genomic_DNA"/>
</dbReference>
<protein>
    <submittedName>
        <fullName evidence="2">Unannotated protein</fullName>
    </submittedName>
</protein>
<name>A0A6J7VKR2_9ZZZZ</name>
<evidence type="ECO:0000256" key="1">
    <source>
        <dbReference type="SAM" id="Phobius"/>
    </source>
</evidence>
<reference evidence="2" key="1">
    <citation type="submission" date="2020-05" db="EMBL/GenBank/DDBJ databases">
        <authorList>
            <person name="Chiriac C."/>
            <person name="Salcher M."/>
            <person name="Ghai R."/>
            <person name="Kavagutti S V."/>
        </authorList>
    </citation>
    <scope>NUCLEOTIDE SEQUENCE</scope>
</reference>
<evidence type="ECO:0000313" key="2">
    <source>
        <dbReference type="EMBL" id="CAB5104269.1"/>
    </source>
</evidence>
<feature type="transmembrane region" description="Helical" evidence="1">
    <location>
        <begin position="41"/>
        <end position="62"/>
    </location>
</feature>
<keyword evidence="1" id="KW-0812">Transmembrane</keyword>
<proteinExistence type="predicted"/>
<gene>
    <name evidence="2" type="ORF">UFOPK4410_00135</name>
</gene>
<dbReference type="AlphaFoldDB" id="A0A6J7VKR2"/>
<keyword evidence="1" id="KW-0472">Membrane</keyword>